<dbReference type="Proteomes" id="UP000184604">
    <property type="component" value="Chromosome"/>
</dbReference>
<gene>
    <name evidence="6" type="ORF">BS101_14750</name>
</gene>
<dbReference type="GO" id="GO:0005524">
    <property type="term" value="F:ATP binding"/>
    <property type="evidence" value="ECO:0007669"/>
    <property type="project" value="UniProtKB-KW"/>
</dbReference>
<dbReference type="Pfam" id="PF00005">
    <property type="entry name" value="ABC_tran"/>
    <property type="match status" value="1"/>
</dbReference>
<dbReference type="Gene3D" id="3.40.50.300">
    <property type="entry name" value="P-loop containing nucleotide triphosphate hydrolases"/>
    <property type="match status" value="1"/>
</dbReference>
<organism evidence="6 7">
    <name type="scientific">Clostridium kluyveri</name>
    <dbReference type="NCBI Taxonomy" id="1534"/>
    <lineage>
        <taxon>Bacteria</taxon>
        <taxon>Bacillati</taxon>
        <taxon>Bacillota</taxon>
        <taxon>Clostridia</taxon>
        <taxon>Eubacteriales</taxon>
        <taxon>Clostridiaceae</taxon>
        <taxon>Clostridium</taxon>
    </lineage>
</organism>
<keyword evidence="2" id="KW-0813">Transport</keyword>
<keyword evidence="4 6" id="KW-0067">ATP-binding</keyword>
<dbReference type="InterPro" id="IPR003439">
    <property type="entry name" value="ABC_transporter-like_ATP-bd"/>
</dbReference>
<dbReference type="InterPro" id="IPR017871">
    <property type="entry name" value="ABC_transporter-like_CS"/>
</dbReference>
<dbReference type="InterPro" id="IPR003593">
    <property type="entry name" value="AAA+_ATPase"/>
</dbReference>
<sequence length="305" mass="34003">MEFIIETNNLTKRYGTATVVDKINLHVPKGKIYGLLGRNGAGKTTAMKMMLKLTFPTDGAIRLFGKDYKGNETAIYSKIGSIIETPSFYGNLTGYENLYILAKLRGQLCKNKVLNALEIVGLHEEKRKVFADYSLGMKQRLGIAAAIMHEPELLILDEPINGLDPIGISEIRSFLSKLSHDNGTTIFISSHVLNEVEQIADIIGVMHEGHLIEEVDIAELHKRNRKYTQFDLSDGQAAAKILESRYHITDFTVQGNTLKIYDFNHNIGNINRDFALNGLLVTKVNASEENLEEYFSKLIGGEGIA</sequence>
<dbReference type="SUPFAM" id="SSF52540">
    <property type="entry name" value="P-loop containing nucleoside triphosphate hydrolases"/>
    <property type="match status" value="1"/>
</dbReference>
<comment type="similarity">
    <text evidence="1">Belongs to the ABC transporter superfamily.</text>
</comment>
<feature type="domain" description="ABC transporter" evidence="5">
    <location>
        <begin position="5"/>
        <end position="233"/>
    </location>
</feature>
<dbReference type="RefSeq" id="WP_073539513.1">
    <property type="nucleotide sequence ID" value="NZ_CP018335.1"/>
</dbReference>
<keyword evidence="3" id="KW-0547">Nucleotide-binding</keyword>
<evidence type="ECO:0000313" key="6">
    <source>
        <dbReference type="EMBL" id="APM39897.1"/>
    </source>
</evidence>
<evidence type="ECO:0000256" key="3">
    <source>
        <dbReference type="ARBA" id="ARBA00022741"/>
    </source>
</evidence>
<proteinExistence type="inferred from homology"/>
<reference evidence="6 7" key="1">
    <citation type="submission" date="2016-12" db="EMBL/GenBank/DDBJ databases">
        <title>Complete genome sequence of Clostridium kluyveri JZZ isolated from the pit mud of a Chinese flavor liquor-making factory.</title>
        <authorList>
            <person name="Wang Y."/>
        </authorList>
    </citation>
    <scope>NUCLEOTIDE SEQUENCE [LARGE SCALE GENOMIC DNA]</scope>
    <source>
        <strain evidence="6 7">JZZ</strain>
    </source>
</reference>
<evidence type="ECO:0000256" key="4">
    <source>
        <dbReference type="ARBA" id="ARBA00022840"/>
    </source>
</evidence>
<dbReference type="OrthoDB" id="9809205at2"/>
<dbReference type="GO" id="GO:0016887">
    <property type="term" value="F:ATP hydrolysis activity"/>
    <property type="evidence" value="ECO:0007669"/>
    <property type="project" value="InterPro"/>
</dbReference>
<dbReference type="EMBL" id="CP018335">
    <property type="protein sequence ID" value="APM39897.1"/>
    <property type="molecule type" value="Genomic_DNA"/>
</dbReference>
<dbReference type="PANTHER" id="PTHR43335:SF8">
    <property type="entry name" value="ABC TRANSPORTER, ATP-BINDING PROTEIN"/>
    <property type="match status" value="1"/>
</dbReference>
<accession>A0A1L5FAA0</accession>
<dbReference type="PANTHER" id="PTHR43335">
    <property type="entry name" value="ABC TRANSPORTER, ATP-BINDING PROTEIN"/>
    <property type="match status" value="1"/>
</dbReference>
<dbReference type="PROSITE" id="PS00211">
    <property type="entry name" value="ABC_TRANSPORTER_1"/>
    <property type="match status" value="1"/>
</dbReference>
<dbReference type="SMART" id="SM00382">
    <property type="entry name" value="AAA"/>
    <property type="match status" value="1"/>
</dbReference>
<name>A0A1L5FAA0_CLOKL</name>
<dbReference type="PROSITE" id="PS50893">
    <property type="entry name" value="ABC_TRANSPORTER_2"/>
    <property type="match status" value="1"/>
</dbReference>
<evidence type="ECO:0000256" key="1">
    <source>
        <dbReference type="ARBA" id="ARBA00005417"/>
    </source>
</evidence>
<dbReference type="InterPro" id="IPR027417">
    <property type="entry name" value="P-loop_NTPase"/>
</dbReference>
<evidence type="ECO:0000259" key="5">
    <source>
        <dbReference type="PROSITE" id="PS50893"/>
    </source>
</evidence>
<evidence type="ECO:0000313" key="7">
    <source>
        <dbReference type="Proteomes" id="UP000184604"/>
    </source>
</evidence>
<dbReference type="AlphaFoldDB" id="A0A1L5FAA0"/>
<evidence type="ECO:0000256" key="2">
    <source>
        <dbReference type="ARBA" id="ARBA00022448"/>
    </source>
</evidence>
<protein>
    <submittedName>
        <fullName evidence="6">Bacitracin ABC transporter ATP-binding protein</fullName>
    </submittedName>
</protein>